<accession>A0A6I2MEC9</accession>
<dbReference type="Proteomes" id="UP000441585">
    <property type="component" value="Unassembled WGS sequence"/>
</dbReference>
<dbReference type="InterPro" id="IPR006504">
    <property type="entry name" value="Tscrpt_reg_Spx/MgsR"/>
</dbReference>
<dbReference type="AlphaFoldDB" id="A0A6I2MEC9"/>
<gene>
    <name evidence="2" type="primary">spxA</name>
    <name evidence="2" type="ORF">GJU41_22300</name>
</gene>
<comment type="caution">
    <text evidence="2">The sequence shown here is derived from an EMBL/GenBank/DDBJ whole genome shotgun (WGS) entry which is preliminary data.</text>
</comment>
<comment type="similarity">
    <text evidence="1">Belongs to the ArsC family.</text>
</comment>
<name>A0A6I2MEC9_9BACI</name>
<dbReference type="NCBIfam" id="NF002459">
    <property type="entry name" value="PRK01655.1"/>
    <property type="match status" value="1"/>
</dbReference>
<dbReference type="EMBL" id="WKKF01000015">
    <property type="protein sequence ID" value="MRX56680.1"/>
    <property type="molecule type" value="Genomic_DNA"/>
</dbReference>
<dbReference type="InterPro" id="IPR036249">
    <property type="entry name" value="Thioredoxin-like_sf"/>
</dbReference>
<dbReference type="SUPFAM" id="SSF52833">
    <property type="entry name" value="Thioredoxin-like"/>
    <property type="match status" value="1"/>
</dbReference>
<dbReference type="PANTHER" id="PTHR30041:SF7">
    <property type="entry name" value="GLOBAL TRANSCRIPTIONAL REGULATOR SPX"/>
    <property type="match status" value="1"/>
</dbReference>
<sequence length="135" mass="15885">MAITMFTSCSCTSCRKSKMWMEEHDISYTERNILTQPLTMKELKQILRMTEEGTDEILSTRSKQFQELDMNVDALHLQELLAIIQEKPGIMRCPIILDEKRFLVGFNEDEIRKFLPRNIRAYLLKLLEAKTMLPN</sequence>
<protein>
    <submittedName>
        <fullName evidence="2">Transcriptional regulator Spx</fullName>
    </submittedName>
</protein>
<proteinExistence type="inferred from homology"/>
<evidence type="ECO:0000313" key="2">
    <source>
        <dbReference type="EMBL" id="MRX56680.1"/>
    </source>
</evidence>
<keyword evidence="3" id="KW-1185">Reference proteome</keyword>
<dbReference type="PROSITE" id="PS51354">
    <property type="entry name" value="GLUTAREDOXIN_2"/>
    <property type="match status" value="1"/>
</dbReference>
<dbReference type="NCBIfam" id="NF009210">
    <property type="entry name" value="PRK12559.1"/>
    <property type="match status" value="1"/>
</dbReference>
<dbReference type="NCBIfam" id="TIGR01617">
    <property type="entry name" value="arsC_related"/>
    <property type="match status" value="1"/>
</dbReference>
<dbReference type="RefSeq" id="WP_070875574.1">
    <property type="nucleotide sequence ID" value="NZ_CAJFZX010000005.1"/>
</dbReference>
<dbReference type="Pfam" id="PF03960">
    <property type="entry name" value="ArsC"/>
    <property type="match status" value="1"/>
</dbReference>
<dbReference type="CDD" id="cd03032">
    <property type="entry name" value="ArsC_Spx"/>
    <property type="match status" value="1"/>
</dbReference>
<dbReference type="PROSITE" id="PS51353">
    <property type="entry name" value="ARSC"/>
    <property type="match status" value="1"/>
</dbReference>
<organism evidence="2 3">
    <name type="scientific">Metabacillus idriensis</name>
    <dbReference type="NCBI Taxonomy" id="324768"/>
    <lineage>
        <taxon>Bacteria</taxon>
        <taxon>Bacillati</taxon>
        <taxon>Bacillota</taxon>
        <taxon>Bacilli</taxon>
        <taxon>Bacillales</taxon>
        <taxon>Bacillaceae</taxon>
        <taxon>Metabacillus</taxon>
    </lineage>
</organism>
<dbReference type="InterPro" id="IPR006660">
    <property type="entry name" value="Arsenate_reductase-like"/>
</dbReference>
<dbReference type="PANTHER" id="PTHR30041">
    <property type="entry name" value="ARSENATE REDUCTASE"/>
    <property type="match status" value="1"/>
</dbReference>
<evidence type="ECO:0000256" key="1">
    <source>
        <dbReference type="PROSITE-ProRule" id="PRU01282"/>
    </source>
</evidence>
<dbReference type="Gene3D" id="3.40.30.10">
    <property type="entry name" value="Glutaredoxin"/>
    <property type="match status" value="1"/>
</dbReference>
<reference evidence="2 3" key="1">
    <citation type="submission" date="2019-11" db="EMBL/GenBank/DDBJ databases">
        <title>Bacillus idriensis genome.</title>
        <authorList>
            <person name="Konopka E.N."/>
            <person name="Newman J.D."/>
        </authorList>
    </citation>
    <scope>NUCLEOTIDE SEQUENCE [LARGE SCALE GENOMIC DNA]</scope>
    <source>
        <strain evidence="2 3">DSM 19097</strain>
    </source>
</reference>
<evidence type="ECO:0000313" key="3">
    <source>
        <dbReference type="Proteomes" id="UP000441585"/>
    </source>
</evidence>